<proteinExistence type="predicted"/>
<comment type="caution">
    <text evidence="2">The sequence shown here is derived from an EMBL/GenBank/DDBJ whole genome shotgun (WGS) entry which is preliminary data.</text>
</comment>
<dbReference type="Pfam" id="PF04230">
    <property type="entry name" value="PS_pyruv_trans"/>
    <property type="match status" value="1"/>
</dbReference>
<feature type="domain" description="Polysaccharide pyruvyl transferase" evidence="1">
    <location>
        <begin position="52"/>
        <end position="287"/>
    </location>
</feature>
<dbReference type="GO" id="GO:0016740">
    <property type="term" value="F:transferase activity"/>
    <property type="evidence" value="ECO:0007669"/>
    <property type="project" value="UniProtKB-KW"/>
</dbReference>
<gene>
    <name evidence="2" type="ORF">EXY25_00430</name>
</gene>
<evidence type="ECO:0000259" key="1">
    <source>
        <dbReference type="Pfam" id="PF04230"/>
    </source>
</evidence>
<dbReference type="EMBL" id="SHLY01000001">
    <property type="protein sequence ID" value="TAA47751.1"/>
    <property type="molecule type" value="Genomic_DNA"/>
</dbReference>
<protein>
    <submittedName>
        <fullName evidence="2">Polysaccharide pyruvyl transferase family protein</fullName>
    </submittedName>
</protein>
<reference evidence="3" key="1">
    <citation type="submission" date="2019-02" db="EMBL/GenBank/DDBJ databases">
        <title>Draft genome sequence of Muricauda sp. 176CP4-71.</title>
        <authorList>
            <person name="Park J.-S."/>
        </authorList>
    </citation>
    <scope>NUCLEOTIDE SEQUENCE [LARGE SCALE GENOMIC DNA]</scope>
    <source>
        <strain evidence="3">176GS2-150</strain>
    </source>
</reference>
<keyword evidence="3" id="KW-1185">Reference proteome</keyword>
<evidence type="ECO:0000313" key="2">
    <source>
        <dbReference type="EMBL" id="TAA47751.1"/>
    </source>
</evidence>
<dbReference type="PANTHER" id="PTHR36836:SF1">
    <property type="entry name" value="COLANIC ACID BIOSYNTHESIS PROTEIN WCAK"/>
    <property type="match status" value="1"/>
</dbReference>
<name>A0ABY1WT50_9GAMM</name>
<organism evidence="2 3">
    <name type="scientific">Corallincola spongiicola</name>
    <dbReference type="NCBI Taxonomy" id="2520508"/>
    <lineage>
        <taxon>Bacteria</taxon>
        <taxon>Pseudomonadati</taxon>
        <taxon>Pseudomonadota</taxon>
        <taxon>Gammaproteobacteria</taxon>
        <taxon>Alteromonadales</taxon>
        <taxon>Psychromonadaceae</taxon>
        <taxon>Corallincola</taxon>
    </lineage>
</organism>
<dbReference type="RefSeq" id="WP_130565314.1">
    <property type="nucleotide sequence ID" value="NZ_SHLY01000001.1"/>
</dbReference>
<dbReference type="InterPro" id="IPR007345">
    <property type="entry name" value="Polysacch_pyruvyl_Trfase"/>
</dbReference>
<sequence length="338" mass="38464">MFFSKRLIVAGYNNANLGDDLMFATVVNSANYSNCYFYGPQLKPAFIEKDIGFIKYGRGVPIRWKLGADFALIGGSLFMGENDTHMEMFKWKLKLLRLNKLLGGKNFVLGSNLGPYRDYDEYVYALKKVVKLVDHWKVRDRYSYELLLKVGAKNVEFIPDIVMGFDLSDYYEIEPKKLISISVTDVNKDGNKLLKQDLFEKEVVELIERYHLQGYSAELVSFEDSKDLTVMERIKQKVTSSGSVELVKNIDDNVLKSIASADVVVSTRFHCMVLSALLNKSQIIYQYSQKTANFAERYGFNVYQICGDASKKTPVSTGFDAKDTEFASNMFKSMESLA</sequence>
<accession>A0ABY1WT50</accession>
<evidence type="ECO:0000313" key="3">
    <source>
        <dbReference type="Proteomes" id="UP000292544"/>
    </source>
</evidence>
<dbReference type="Proteomes" id="UP000292544">
    <property type="component" value="Unassembled WGS sequence"/>
</dbReference>
<keyword evidence="2" id="KW-0808">Transferase</keyword>
<dbReference type="PANTHER" id="PTHR36836">
    <property type="entry name" value="COLANIC ACID BIOSYNTHESIS PROTEIN WCAK"/>
    <property type="match status" value="1"/>
</dbReference>